<proteinExistence type="predicted"/>
<reference evidence="1 2" key="1">
    <citation type="submission" date="2015-01" db="EMBL/GenBank/DDBJ databases">
        <title>Lifestyle Evolution in Cyanobacterial Symbionts of Sponges.</title>
        <authorList>
            <person name="Burgsdorf I."/>
            <person name="Slaby B.M."/>
            <person name="Handley K.M."/>
            <person name="Haber M."/>
            <person name="Blom J."/>
            <person name="Marshall C.W."/>
            <person name="Gilbert J.A."/>
            <person name="Hentschel U."/>
            <person name="Steindler L."/>
        </authorList>
    </citation>
    <scope>NUCLEOTIDE SEQUENCE [LARGE SCALE GENOMIC DNA]</scope>
    <source>
        <strain evidence="1">SP3</strain>
    </source>
</reference>
<evidence type="ECO:0000313" key="1">
    <source>
        <dbReference type="EMBL" id="KKZ13030.1"/>
    </source>
</evidence>
<protein>
    <submittedName>
        <fullName evidence="1">Uncharacterized protein</fullName>
    </submittedName>
</protein>
<gene>
    <name evidence="1" type="ORF">TE42_01865</name>
</gene>
<evidence type="ECO:0000313" key="2">
    <source>
        <dbReference type="Proteomes" id="UP000035067"/>
    </source>
</evidence>
<name>A0A0G2J5G8_9SYNE</name>
<sequence length="64" mass="7491">MQTLPGLQRLTTLTCLFTKLPKMILHEIITLRDAKFLLAKSINIRHLINFEAYSVQSWKLILDH</sequence>
<dbReference type="AlphaFoldDB" id="A0A0G2J5G8"/>
<dbReference type="EMBL" id="JXQG01000006">
    <property type="protein sequence ID" value="KKZ13030.1"/>
    <property type="molecule type" value="Genomic_DNA"/>
</dbReference>
<accession>A0A0G2J5G8</accession>
<dbReference type="Proteomes" id="UP000035067">
    <property type="component" value="Unassembled WGS sequence"/>
</dbReference>
<organism evidence="1 2">
    <name type="scientific">Candidatus Synechococcus spongiarum SP3</name>
    <dbReference type="NCBI Taxonomy" id="1604020"/>
    <lineage>
        <taxon>Bacteria</taxon>
        <taxon>Bacillati</taxon>
        <taxon>Cyanobacteriota</taxon>
        <taxon>Cyanophyceae</taxon>
        <taxon>Synechococcales</taxon>
        <taxon>Synechococcaceae</taxon>
        <taxon>Synechococcus</taxon>
    </lineage>
</organism>
<comment type="caution">
    <text evidence="1">The sequence shown here is derived from an EMBL/GenBank/DDBJ whole genome shotgun (WGS) entry which is preliminary data.</text>
</comment>